<feature type="domain" description="Methylated-DNA-[protein]-cysteine S-methyltransferase DNA binding" evidence="2">
    <location>
        <begin position="87"/>
        <end position="169"/>
    </location>
</feature>
<reference evidence="3" key="1">
    <citation type="submission" date="2023-04" db="EMBL/GenBank/DDBJ databases">
        <title>Genome Encyclopedia of Bacteria and Archaea VI: Functional Genomics of Type Strains.</title>
        <authorList>
            <person name="Whitman W."/>
        </authorList>
    </citation>
    <scope>NUCLEOTIDE SEQUENCE</scope>
    <source>
        <strain evidence="3">Enz.4-51</strain>
    </source>
</reference>
<dbReference type="GO" id="GO:0003908">
    <property type="term" value="F:methylated-DNA-[protein]-cysteine S-methyltransferase activity"/>
    <property type="evidence" value="ECO:0007669"/>
    <property type="project" value="UniProtKB-EC"/>
</dbReference>
<dbReference type="InterPro" id="IPR036388">
    <property type="entry name" value="WH-like_DNA-bd_sf"/>
</dbReference>
<dbReference type="NCBIfam" id="TIGR00589">
    <property type="entry name" value="ogt"/>
    <property type="match status" value="1"/>
</dbReference>
<accession>A0AA43MB45</accession>
<gene>
    <name evidence="3" type="ORF">M2127_001808</name>
</gene>
<dbReference type="InterPro" id="IPR036217">
    <property type="entry name" value="MethylDNA_cys_MeTrfase_DNAb"/>
</dbReference>
<dbReference type="PANTHER" id="PTHR10815">
    <property type="entry name" value="METHYLATED-DNA--PROTEIN-CYSTEINE METHYLTRANSFERASE"/>
    <property type="match status" value="1"/>
</dbReference>
<dbReference type="Gene3D" id="1.10.10.10">
    <property type="entry name" value="Winged helix-like DNA-binding domain superfamily/Winged helix DNA-binding domain"/>
    <property type="match status" value="1"/>
</dbReference>
<evidence type="ECO:0000256" key="1">
    <source>
        <dbReference type="ARBA" id="ARBA00022763"/>
    </source>
</evidence>
<dbReference type="PANTHER" id="PTHR10815:SF13">
    <property type="entry name" value="METHYLATED-DNA--PROTEIN-CYSTEINE METHYLTRANSFERASE"/>
    <property type="match status" value="1"/>
</dbReference>
<dbReference type="InterPro" id="IPR014048">
    <property type="entry name" value="MethylDNA_cys_MeTrfase_DNA-bd"/>
</dbReference>
<keyword evidence="3" id="KW-0808">Transferase</keyword>
<dbReference type="CDD" id="cd06445">
    <property type="entry name" value="ATase"/>
    <property type="match status" value="1"/>
</dbReference>
<keyword evidence="3" id="KW-0489">Methyltransferase</keyword>
<sequence length="170" mass="18657">MKLPMRHSSSKSEKYCVISAPFGRLGIATDMVDGSLMISRVDYLPADKALSAPQNALARELARQCKLYFKNPAHQFDVPLKPRGTIYQQQVWHCIRDIPSGKTRTYGELAGDIRSGARAVGGACGANPYPIITPCHRVVSSAGLGGFMKEDSPGLYRQIKIWLLKHEGAL</sequence>
<dbReference type="Proteomes" id="UP001161160">
    <property type="component" value="Unassembled WGS sequence"/>
</dbReference>
<dbReference type="SUPFAM" id="SSF53155">
    <property type="entry name" value="Methylated DNA-protein cysteine methyltransferase domain"/>
    <property type="match status" value="1"/>
</dbReference>
<evidence type="ECO:0000313" key="4">
    <source>
        <dbReference type="Proteomes" id="UP001161160"/>
    </source>
</evidence>
<evidence type="ECO:0000313" key="3">
    <source>
        <dbReference type="EMBL" id="MDH6504483.1"/>
    </source>
</evidence>
<keyword evidence="1" id="KW-0227">DNA damage</keyword>
<name>A0AA43MB45_9BURK</name>
<comment type="caution">
    <text evidence="3">The sequence shown here is derived from an EMBL/GenBank/DDBJ whole genome shotgun (WGS) entry which is preliminary data.</text>
</comment>
<dbReference type="SUPFAM" id="SSF46767">
    <property type="entry name" value="Methylated DNA-protein cysteine methyltransferase, C-terminal domain"/>
    <property type="match status" value="1"/>
</dbReference>
<keyword evidence="4" id="KW-1185">Reference proteome</keyword>
<dbReference type="GO" id="GO:0032259">
    <property type="term" value="P:methylation"/>
    <property type="evidence" value="ECO:0007669"/>
    <property type="project" value="UniProtKB-KW"/>
</dbReference>
<dbReference type="Pfam" id="PF01035">
    <property type="entry name" value="DNA_binding_1"/>
    <property type="match status" value="1"/>
</dbReference>
<proteinExistence type="predicted"/>
<dbReference type="EC" id="2.1.1.63" evidence="3"/>
<dbReference type="EMBL" id="JARXYA010000009">
    <property type="protein sequence ID" value="MDH6504483.1"/>
    <property type="molecule type" value="Genomic_DNA"/>
</dbReference>
<protein>
    <submittedName>
        <fullName evidence="3">Methylated-DNA-[protein]-cysteine S-methyltransferase</fullName>
        <ecNumber evidence="3">2.1.1.63</ecNumber>
    </submittedName>
</protein>
<evidence type="ECO:0000259" key="2">
    <source>
        <dbReference type="Pfam" id="PF01035"/>
    </source>
</evidence>
<dbReference type="GO" id="GO:0006281">
    <property type="term" value="P:DNA repair"/>
    <property type="evidence" value="ECO:0007669"/>
    <property type="project" value="InterPro"/>
</dbReference>
<dbReference type="InterPro" id="IPR036631">
    <property type="entry name" value="MGMT_N_sf"/>
</dbReference>
<organism evidence="3 4">
    <name type="scientific">Polynucleobacter sphagniphilus</name>
    <dbReference type="NCBI Taxonomy" id="1743169"/>
    <lineage>
        <taxon>Bacteria</taxon>
        <taxon>Pseudomonadati</taxon>
        <taxon>Pseudomonadota</taxon>
        <taxon>Betaproteobacteria</taxon>
        <taxon>Burkholderiales</taxon>
        <taxon>Burkholderiaceae</taxon>
        <taxon>Polynucleobacter</taxon>
    </lineage>
</organism>
<dbReference type="RefSeq" id="WP_280767878.1">
    <property type="nucleotide sequence ID" value="NZ_JARXVW010000001.1"/>
</dbReference>
<dbReference type="AlphaFoldDB" id="A0AA43MB45"/>